<dbReference type="Gene3D" id="2.60.40.1900">
    <property type="entry name" value="Beta-microseminoprotein (PSP94) domain"/>
    <property type="match status" value="1"/>
</dbReference>
<dbReference type="PANTHER" id="PTHR10500">
    <property type="entry name" value="BETA-MICROSEMINOPROTEIN"/>
    <property type="match status" value="1"/>
</dbReference>
<dbReference type="Pfam" id="PF05825">
    <property type="entry name" value="PSP94"/>
    <property type="match status" value="1"/>
</dbReference>
<evidence type="ECO:0000256" key="4">
    <source>
        <dbReference type="ARBA" id="ARBA00023157"/>
    </source>
</evidence>
<dbReference type="GO" id="GO:0005576">
    <property type="term" value="C:extracellular region"/>
    <property type="evidence" value="ECO:0007669"/>
    <property type="project" value="UniProtKB-SubCell"/>
</dbReference>
<reference evidence="6" key="2">
    <citation type="submission" date="2025-09" db="UniProtKB">
        <authorList>
            <consortium name="Ensembl"/>
        </authorList>
    </citation>
    <scope>IDENTIFICATION</scope>
</reference>
<dbReference type="InterPro" id="IPR008735">
    <property type="entry name" value="PSP94"/>
</dbReference>
<evidence type="ECO:0000313" key="6">
    <source>
        <dbReference type="Ensembl" id="ENSHCOP00000026944.1"/>
    </source>
</evidence>
<accession>A0A3Q2Z7V7</accession>
<reference evidence="6" key="1">
    <citation type="submission" date="2025-08" db="UniProtKB">
        <authorList>
            <consortium name="Ensembl"/>
        </authorList>
    </citation>
    <scope>IDENTIFICATION</scope>
</reference>
<evidence type="ECO:0000256" key="5">
    <source>
        <dbReference type="SAM" id="SignalP"/>
    </source>
</evidence>
<evidence type="ECO:0000256" key="2">
    <source>
        <dbReference type="ARBA" id="ARBA00010352"/>
    </source>
</evidence>
<feature type="signal peptide" evidence="5">
    <location>
        <begin position="1"/>
        <end position="26"/>
    </location>
</feature>
<evidence type="ECO:0000256" key="3">
    <source>
        <dbReference type="ARBA" id="ARBA00022525"/>
    </source>
</evidence>
<keyword evidence="5" id="KW-0732">Signal</keyword>
<dbReference type="OMA" id="MTHCQDD"/>
<comment type="subcellular location">
    <subcellularLocation>
        <location evidence="1">Secreted</location>
    </subcellularLocation>
</comment>
<comment type="similarity">
    <text evidence="2">Belongs to the beta-microseminoprotein family.</text>
</comment>
<keyword evidence="7" id="KW-1185">Reference proteome</keyword>
<dbReference type="PANTHER" id="PTHR10500:SF7">
    <property type="entry name" value="BETA-MICROSEMINOPROTEIN"/>
    <property type="match status" value="1"/>
</dbReference>
<evidence type="ECO:0000256" key="1">
    <source>
        <dbReference type="ARBA" id="ARBA00004613"/>
    </source>
</evidence>
<keyword evidence="3" id="KW-0964">Secreted</keyword>
<sequence>MKLLAAMRTYLCLALVLCAVLSLANGHCYQIQVEEGAAQCLDPGDNRWHPLGTTWRNSECMDCSCSGCCSAYGVPTGVPDDCVAVLDKAACEYKVFKKNDLSTECPFMGLVGK</sequence>
<name>A0A3Q2Z7V7_HIPCM</name>
<keyword evidence="4" id="KW-1015">Disulfide bond</keyword>
<dbReference type="AlphaFoldDB" id="A0A3Q2Z7V7"/>
<dbReference type="Proteomes" id="UP000264820">
    <property type="component" value="Unplaced"/>
</dbReference>
<feature type="chain" id="PRO_5018649275" evidence="5">
    <location>
        <begin position="27"/>
        <end position="113"/>
    </location>
</feature>
<dbReference type="GeneTree" id="ENSGT01150000288135"/>
<evidence type="ECO:0000313" key="7">
    <source>
        <dbReference type="Proteomes" id="UP000264820"/>
    </source>
</evidence>
<organism evidence="6 7">
    <name type="scientific">Hippocampus comes</name>
    <name type="common">Tiger tail seahorse</name>
    <dbReference type="NCBI Taxonomy" id="109280"/>
    <lineage>
        <taxon>Eukaryota</taxon>
        <taxon>Metazoa</taxon>
        <taxon>Chordata</taxon>
        <taxon>Craniata</taxon>
        <taxon>Vertebrata</taxon>
        <taxon>Euteleostomi</taxon>
        <taxon>Actinopterygii</taxon>
        <taxon>Neopterygii</taxon>
        <taxon>Teleostei</taxon>
        <taxon>Neoteleostei</taxon>
        <taxon>Acanthomorphata</taxon>
        <taxon>Syngnathiaria</taxon>
        <taxon>Syngnathiformes</taxon>
        <taxon>Syngnathoidei</taxon>
        <taxon>Syngnathidae</taxon>
        <taxon>Hippocampus</taxon>
    </lineage>
</organism>
<dbReference type="Ensembl" id="ENSHCOT00000027856.1">
    <property type="protein sequence ID" value="ENSHCOP00000026944.1"/>
    <property type="gene ID" value="ENSHCOG00000018353.1"/>
</dbReference>
<proteinExistence type="inferred from homology"/>
<protein>
    <submittedName>
        <fullName evidence="6">Beta-microseminoprotein-like</fullName>
    </submittedName>
</protein>